<dbReference type="EMBL" id="WUUL01000007">
    <property type="protein sequence ID" value="MXQ54335.1"/>
    <property type="molecule type" value="Genomic_DNA"/>
</dbReference>
<dbReference type="Proteomes" id="UP000430692">
    <property type="component" value="Unassembled WGS sequence"/>
</dbReference>
<keyword evidence="5" id="KW-1185">Reference proteome</keyword>
<keyword evidence="2" id="KW-0012">Acyltransferase</keyword>
<evidence type="ECO:0000259" key="3">
    <source>
        <dbReference type="PROSITE" id="PS51186"/>
    </source>
</evidence>
<evidence type="ECO:0000313" key="4">
    <source>
        <dbReference type="EMBL" id="MXQ54335.1"/>
    </source>
</evidence>
<evidence type="ECO:0000313" key="5">
    <source>
        <dbReference type="Proteomes" id="UP000430692"/>
    </source>
</evidence>
<feature type="domain" description="N-acetyltransferase" evidence="3">
    <location>
        <begin position="4"/>
        <end position="167"/>
    </location>
</feature>
<reference evidence="4 5" key="1">
    <citation type="submission" date="2019-12" db="EMBL/GenBank/DDBJ databases">
        <title>Whole-genome analyses of novel actinobacteria.</title>
        <authorList>
            <person name="Sahin N."/>
            <person name="Saygin H."/>
        </authorList>
    </citation>
    <scope>NUCLEOTIDE SEQUENCE [LARGE SCALE GENOMIC DNA]</scope>
    <source>
        <strain evidence="4 5">KC615</strain>
    </source>
</reference>
<dbReference type="SUPFAM" id="SSF55729">
    <property type="entry name" value="Acyl-CoA N-acyltransferases (Nat)"/>
    <property type="match status" value="1"/>
</dbReference>
<organism evidence="4 5">
    <name type="scientific">Shimazuella alba</name>
    <dbReference type="NCBI Taxonomy" id="2690964"/>
    <lineage>
        <taxon>Bacteria</taxon>
        <taxon>Bacillati</taxon>
        <taxon>Bacillota</taxon>
        <taxon>Bacilli</taxon>
        <taxon>Bacillales</taxon>
        <taxon>Thermoactinomycetaceae</taxon>
        <taxon>Shimazuella</taxon>
    </lineage>
</organism>
<proteinExistence type="predicted"/>
<dbReference type="Gene3D" id="3.40.630.30">
    <property type="match status" value="1"/>
</dbReference>
<dbReference type="GO" id="GO:0016747">
    <property type="term" value="F:acyltransferase activity, transferring groups other than amino-acyl groups"/>
    <property type="evidence" value="ECO:0007669"/>
    <property type="project" value="InterPro"/>
</dbReference>
<dbReference type="CDD" id="cd04301">
    <property type="entry name" value="NAT_SF"/>
    <property type="match status" value="1"/>
</dbReference>
<name>A0A6I4VW55_9BACL</name>
<accession>A0A6I4VW55</accession>
<dbReference type="PANTHER" id="PTHR43072:SF23">
    <property type="entry name" value="UPF0039 PROTEIN C11D3.02C"/>
    <property type="match status" value="1"/>
</dbReference>
<dbReference type="InterPro" id="IPR016181">
    <property type="entry name" value="Acyl_CoA_acyltransferase"/>
</dbReference>
<keyword evidence="1 4" id="KW-0808">Transferase</keyword>
<protein>
    <submittedName>
        <fullName evidence="4">GNAT family N-acetyltransferase</fullName>
    </submittedName>
</protein>
<gene>
    <name evidence="4" type="ORF">GSM42_11555</name>
</gene>
<dbReference type="PROSITE" id="PS51186">
    <property type="entry name" value="GNAT"/>
    <property type="match status" value="1"/>
</dbReference>
<comment type="caution">
    <text evidence="4">The sequence shown here is derived from an EMBL/GenBank/DDBJ whole genome shotgun (WGS) entry which is preliminary data.</text>
</comment>
<dbReference type="RefSeq" id="WP_160801693.1">
    <property type="nucleotide sequence ID" value="NZ_WUUL01000007.1"/>
</dbReference>
<dbReference type="PANTHER" id="PTHR43072">
    <property type="entry name" value="N-ACETYLTRANSFERASE"/>
    <property type="match status" value="1"/>
</dbReference>
<dbReference type="Pfam" id="PF00583">
    <property type="entry name" value="Acetyltransf_1"/>
    <property type="match status" value="1"/>
</dbReference>
<sequence>MANFTKRDATIEDLPRIVEIYNSTIPSRMVTADLYPVTIDSRVDWFSQHHPSTRPLWVFTNELGEIAGWLSFENFHPRAAYQKTAELSIYLDEKFRGRGLGKTILAEAIAAAPALQIENLVGRIFGHNIPSLKLFSTFGFERWGHLPQVAELDGVKRDLIIMGKHVSKTKAEE</sequence>
<evidence type="ECO:0000256" key="2">
    <source>
        <dbReference type="ARBA" id="ARBA00023315"/>
    </source>
</evidence>
<dbReference type="AlphaFoldDB" id="A0A6I4VW55"/>
<evidence type="ECO:0000256" key="1">
    <source>
        <dbReference type="ARBA" id="ARBA00022679"/>
    </source>
</evidence>
<dbReference type="InterPro" id="IPR000182">
    <property type="entry name" value="GNAT_dom"/>
</dbReference>